<evidence type="ECO:0000313" key="15">
    <source>
        <dbReference type="EMBL" id="CAH1170186.1"/>
    </source>
</evidence>
<keyword evidence="4 13" id="KW-0812">Transmembrane</keyword>
<feature type="transmembrane region" description="Helical" evidence="13">
    <location>
        <begin position="843"/>
        <end position="861"/>
    </location>
</feature>
<dbReference type="FunFam" id="3.30.70.1230:FF:000024">
    <property type="entry name" value="ACXA, isoform A"/>
    <property type="match status" value="1"/>
</dbReference>
<feature type="transmembrane region" description="Helical" evidence="13">
    <location>
        <begin position="678"/>
        <end position="695"/>
    </location>
</feature>
<dbReference type="InterPro" id="IPR029787">
    <property type="entry name" value="Nucleotide_cyclase"/>
</dbReference>
<evidence type="ECO:0000256" key="13">
    <source>
        <dbReference type="SAM" id="Phobius"/>
    </source>
</evidence>
<dbReference type="GO" id="GO:0004016">
    <property type="term" value="F:adenylate cyclase activity"/>
    <property type="evidence" value="ECO:0007669"/>
    <property type="project" value="UniProtKB-EC"/>
</dbReference>
<dbReference type="EC" id="4.6.1.1" evidence="3"/>
<keyword evidence="11" id="KW-0456">Lyase</keyword>
<feature type="transmembrane region" description="Helical" evidence="13">
    <location>
        <begin position="183"/>
        <end position="203"/>
    </location>
</feature>
<feature type="transmembrane region" description="Helical" evidence="13">
    <location>
        <begin position="71"/>
        <end position="93"/>
    </location>
</feature>
<organism evidence="15 16">
    <name type="scientific">Phaedon cochleariae</name>
    <name type="common">Mustard beetle</name>
    <dbReference type="NCBI Taxonomy" id="80249"/>
    <lineage>
        <taxon>Eukaryota</taxon>
        <taxon>Metazoa</taxon>
        <taxon>Ecdysozoa</taxon>
        <taxon>Arthropoda</taxon>
        <taxon>Hexapoda</taxon>
        <taxon>Insecta</taxon>
        <taxon>Pterygota</taxon>
        <taxon>Neoptera</taxon>
        <taxon>Endopterygota</taxon>
        <taxon>Coleoptera</taxon>
        <taxon>Polyphaga</taxon>
        <taxon>Cucujiformia</taxon>
        <taxon>Chrysomeloidea</taxon>
        <taxon>Chrysomelidae</taxon>
        <taxon>Chrysomelinae</taxon>
        <taxon>Chrysomelini</taxon>
        <taxon>Phaedon</taxon>
    </lineage>
</organism>
<evidence type="ECO:0000256" key="1">
    <source>
        <dbReference type="ARBA" id="ARBA00001593"/>
    </source>
</evidence>
<evidence type="ECO:0000256" key="4">
    <source>
        <dbReference type="ARBA" id="ARBA00022692"/>
    </source>
</evidence>
<name>A0A9P0GRM9_PHACE</name>
<keyword evidence="9 13" id="KW-1133">Transmembrane helix</keyword>
<evidence type="ECO:0000256" key="8">
    <source>
        <dbReference type="ARBA" id="ARBA00022842"/>
    </source>
</evidence>
<dbReference type="GO" id="GO:0007189">
    <property type="term" value="P:adenylate cyclase-activating G protein-coupled receptor signaling pathway"/>
    <property type="evidence" value="ECO:0007669"/>
    <property type="project" value="TreeGrafter"/>
</dbReference>
<feature type="transmembrane region" description="Helical" evidence="13">
    <location>
        <begin position="763"/>
        <end position="785"/>
    </location>
</feature>
<evidence type="ECO:0000256" key="9">
    <source>
        <dbReference type="ARBA" id="ARBA00022989"/>
    </source>
</evidence>
<sequence>MEEATDVVLSKISLRDLSGLSDSFFEEGTPTNISQVLDEAKWRLSHLKEQFNSFKLDPLFETFTRKLNHGYFSLFLILQTLLSSTHLIIVIVTNKDDLHSVIPDLILYSMMIVLSLSGITLVDRIAKNHQILQYVCLMWYGIIFFVNFFIPIYHRDDGRFLPAYTPTLIIATYLFFCIKRLYVALLMGLLVGVVNTALNTWHILYGHSSITWRRILSDILFSVFLNALGLYYRYMNEIVTRHSFLDRRECIMSTHQLRHERNQMEQLMQSILPDYVLNKVKERYLEATRAFLRTGKILVRNPFDASLLDLHENVSILFADIVHYTEMTIQLDITELLETLNDLFTLFDAASMDLKVSRIKFLGDCYYCVAGLPPNAAPNPAEACVDFGLQMIEIISAIKKQRNLNINMRIGVHDGTIIAGTIGAIKYQFDIWSKDVETANKMESEGCAGKVHITNKTKEKLKKHYHIVPTNKGETVPQFKQIGITTFLVSPTQSEIRRCCSEGDICENHLPLPPGRPSVFKKRNETFLKQMQRTTSLSEEETTSKNVPSIEEHRPKYVSLSEDETSASLRYVRDSCDPRKESAVEKLYKKRISSSPSSRSFEGRRSSNSVKRRTAFMNNNIKRYAERTEVVNAEMRNKIEEISFSKYRQYMGYKDIIPLLLFRKCKIEWEYLKIPDPLFKYYLLGSFGLVMHAYLLQNLTLIEWDRATWTFLGTASLILLALLPSSWAQCFYYKYITKHVNELPKNKLALYLCAASKHISNNVFLRLTIFSLVYILFFACVYNELMDCKHSIDDSPARDTRLPLSDFKPRQDVDCVLPWHMTETCIMTVVMSFLFLRIFIWLKLVYGIIVLSFYSYCVIILDKGYYEESETFNYSMPPQVAHILGTVFLTFTLHLVDRQTDYMNRLDYLLNREVKSAQEKANELQKVNEILLLNILPKHVAKVYLDVNREPTDLYYEEHNDAVVMFASIIMDDDLLDVLKDYKFLSLMNIYIHSYDTITNRPEFRSIEKIKIAKWTYMVACGLNPGGRVNDLEKHYTTSNLSTLLGFATEMFKTTKDLNRKLFQDLKLRIGVCHGTIVAGVVGSNKPLYDIWGNPVNMASRMDSTGIPNNIQVLEETAEIIQKLGFVCEYRGSIPVKGRSGLVKTYFVKMDDQFNLVRSLEDP</sequence>
<keyword evidence="16" id="KW-1185">Reference proteome</keyword>
<dbReference type="GO" id="GO:0005886">
    <property type="term" value="C:plasma membrane"/>
    <property type="evidence" value="ECO:0007669"/>
    <property type="project" value="TreeGrafter"/>
</dbReference>
<dbReference type="EMBL" id="OU896711">
    <property type="protein sequence ID" value="CAH1170186.1"/>
    <property type="molecule type" value="Genomic_DNA"/>
</dbReference>
<dbReference type="Gene3D" id="3.30.70.1230">
    <property type="entry name" value="Nucleotide cyclase"/>
    <property type="match status" value="2"/>
</dbReference>
<evidence type="ECO:0000256" key="5">
    <source>
        <dbReference type="ARBA" id="ARBA00022723"/>
    </source>
</evidence>
<proteinExistence type="predicted"/>
<dbReference type="GO" id="GO:0046872">
    <property type="term" value="F:metal ion binding"/>
    <property type="evidence" value="ECO:0007669"/>
    <property type="project" value="UniProtKB-KW"/>
</dbReference>
<dbReference type="GO" id="GO:0005524">
    <property type="term" value="F:ATP binding"/>
    <property type="evidence" value="ECO:0007669"/>
    <property type="project" value="UniProtKB-KW"/>
</dbReference>
<dbReference type="Pfam" id="PF16214">
    <property type="entry name" value="AC_N"/>
    <property type="match status" value="1"/>
</dbReference>
<evidence type="ECO:0000259" key="14">
    <source>
        <dbReference type="PROSITE" id="PS50125"/>
    </source>
</evidence>
<feature type="transmembrane region" description="Helical" evidence="13">
    <location>
        <begin position="876"/>
        <end position="896"/>
    </location>
</feature>
<dbReference type="Pfam" id="PF00211">
    <property type="entry name" value="Guanylate_cyc"/>
    <property type="match status" value="2"/>
</dbReference>
<evidence type="ECO:0000313" key="16">
    <source>
        <dbReference type="Proteomes" id="UP001153737"/>
    </source>
</evidence>
<feature type="region of interest" description="Disordered" evidence="12">
    <location>
        <begin position="532"/>
        <end position="551"/>
    </location>
</feature>
<keyword evidence="8" id="KW-0460">Magnesium</keyword>
<dbReference type="SMART" id="SM00044">
    <property type="entry name" value="CYCc"/>
    <property type="match status" value="2"/>
</dbReference>
<comment type="subcellular location">
    <subcellularLocation>
        <location evidence="2">Membrane</location>
        <topology evidence="2">Multi-pass membrane protein</topology>
    </subcellularLocation>
</comment>
<dbReference type="InterPro" id="IPR032628">
    <property type="entry name" value="AC_N"/>
</dbReference>
<dbReference type="GO" id="GO:0009190">
    <property type="term" value="P:cyclic nucleotide biosynthetic process"/>
    <property type="evidence" value="ECO:0007669"/>
    <property type="project" value="InterPro"/>
</dbReference>
<feature type="domain" description="Guanylate cyclase" evidence="14">
    <location>
        <begin position="963"/>
        <end position="1103"/>
    </location>
</feature>
<evidence type="ECO:0000256" key="11">
    <source>
        <dbReference type="ARBA" id="ARBA00023239"/>
    </source>
</evidence>
<keyword evidence="6" id="KW-0547">Nucleotide-binding</keyword>
<dbReference type="AlphaFoldDB" id="A0A9P0GRM9"/>
<reference evidence="15" key="1">
    <citation type="submission" date="2022-01" db="EMBL/GenBank/DDBJ databases">
        <authorList>
            <person name="King R."/>
        </authorList>
    </citation>
    <scope>NUCLEOTIDE SEQUENCE</scope>
</reference>
<evidence type="ECO:0000256" key="12">
    <source>
        <dbReference type="SAM" id="MobiDB-lite"/>
    </source>
</evidence>
<evidence type="ECO:0000256" key="3">
    <source>
        <dbReference type="ARBA" id="ARBA00012201"/>
    </source>
</evidence>
<dbReference type="OrthoDB" id="10006362at2759"/>
<evidence type="ECO:0000256" key="10">
    <source>
        <dbReference type="ARBA" id="ARBA00023136"/>
    </source>
</evidence>
<keyword evidence="7" id="KW-0067">ATP-binding</keyword>
<accession>A0A9P0GRM9</accession>
<gene>
    <name evidence="15" type="ORF">PHAECO_LOCUS9308</name>
</gene>
<evidence type="ECO:0000256" key="2">
    <source>
        <dbReference type="ARBA" id="ARBA00004141"/>
    </source>
</evidence>
<evidence type="ECO:0000256" key="7">
    <source>
        <dbReference type="ARBA" id="ARBA00022840"/>
    </source>
</evidence>
<protein>
    <recommendedName>
        <fullName evidence="3">adenylate cyclase</fullName>
        <ecNumber evidence="3">4.6.1.1</ecNumber>
    </recommendedName>
</protein>
<evidence type="ECO:0000256" key="6">
    <source>
        <dbReference type="ARBA" id="ARBA00022741"/>
    </source>
</evidence>
<feature type="domain" description="Guanylate cyclase" evidence="14">
    <location>
        <begin position="315"/>
        <end position="443"/>
    </location>
</feature>
<dbReference type="PANTHER" id="PTHR45627">
    <property type="entry name" value="ADENYLATE CYCLASE TYPE 1"/>
    <property type="match status" value="1"/>
</dbReference>
<dbReference type="InterPro" id="IPR001054">
    <property type="entry name" value="A/G_cyclase"/>
</dbReference>
<feature type="transmembrane region" description="Helical" evidence="13">
    <location>
        <begin position="160"/>
        <end position="176"/>
    </location>
</feature>
<keyword evidence="10 13" id="KW-0472">Membrane</keyword>
<dbReference type="PANTHER" id="PTHR45627:SF23">
    <property type="entry name" value="AT30656P-RELATED"/>
    <property type="match status" value="1"/>
</dbReference>
<reference evidence="15" key="2">
    <citation type="submission" date="2022-10" db="EMBL/GenBank/DDBJ databases">
        <authorList>
            <consortium name="ENA_rothamsted_submissions"/>
            <consortium name="culmorum"/>
            <person name="King R."/>
        </authorList>
    </citation>
    <scope>NUCLEOTIDE SEQUENCE</scope>
</reference>
<keyword evidence="5" id="KW-0479">Metal-binding</keyword>
<feature type="transmembrane region" description="Helical" evidence="13">
    <location>
        <begin position="707"/>
        <end position="728"/>
    </location>
</feature>
<dbReference type="PROSITE" id="PS50125">
    <property type="entry name" value="GUANYLATE_CYCLASE_2"/>
    <property type="match status" value="2"/>
</dbReference>
<feature type="transmembrane region" description="Helical" evidence="13">
    <location>
        <begin position="134"/>
        <end position="154"/>
    </location>
</feature>
<dbReference type="Proteomes" id="UP001153737">
    <property type="component" value="Chromosome 5"/>
</dbReference>
<comment type="catalytic activity">
    <reaction evidence="1">
        <text>ATP = 3',5'-cyclic AMP + diphosphate</text>
        <dbReference type="Rhea" id="RHEA:15389"/>
        <dbReference type="ChEBI" id="CHEBI:30616"/>
        <dbReference type="ChEBI" id="CHEBI:33019"/>
        <dbReference type="ChEBI" id="CHEBI:58165"/>
        <dbReference type="EC" id="4.6.1.1"/>
    </reaction>
</comment>
<feature type="transmembrane region" description="Helical" evidence="13">
    <location>
        <begin position="215"/>
        <end position="234"/>
    </location>
</feature>
<feature type="transmembrane region" description="Helical" evidence="13">
    <location>
        <begin position="105"/>
        <end position="122"/>
    </location>
</feature>
<dbReference type="SUPFAM" id="SSF55073">
    <property type="entry name" value="Nucleotide cyclase"/>
    <property type="match status" value="2"/>
</dbReference>
<dbReference type="GO" id="GO:0035556">
    <property type="term" value="P:intracellular signal transduction"/>
    <property type="evidence" value="ECO:0007669"/>
    <property type="project" value="InterPro"/>
</dbReference>
<dbReference type="CDD" id="cd07302">
    <property type="entry name" value="CHD"/>
    <property type="match status" value="2"/>
</dbReference>